<dbReference type="SUPFAM" id="SSF51971">
    <property type="entry name" value="Nucleotide-binding domain"/>
    <property type="match status" value="1"/>
</dbReference>
<protein>
    <submittedName>
        <fullName evidence="2">Putative oxidoreductase</fullName>
    </submittedName>
</protein>
<dbReference type="KEGG" id="cvt:B843_11865"/>
<keyword evidence="3" id="KW-1185">Reference proteome</keyword>
<name>W5Y4B3_9CORY</name>
<dbReference type="EMBL" id="CP004353">
    <property type="protein sequence ID" value="AHI23749.1"/>
    <property type="molecule type" value="Genomic_DNA"/>
</dbReference>
<dbReference type="STRING" id="1224164.B843_11865"/>
<gene>
    <name evidence="2" type="ORF">B843_11865</name>
</gene>
<dbReference type="eggNOG" id="COG0493">
    <property type="taxonomic scope" value="Bacteria"/>
</dbReference>
<evidence type="ECO:0000313" key="3">
    <source>
        <dbReference type="Proteomes" id="UP000019222"/>
    </source>
</evidence>
<reference evidence="2 3" key="1">
    <citation type="submission" date="2013-02" db="EMBL/GenBank/DDBJ databases">
        <title>The complete genome sequence of Corynebacterium vitaeruminis DSM 20294.</title>
        <authorList>
            <person name="Ruckert C."/>
            <person name="Albersmeier A."/>
            <person name="Kalinowski J."/>
        </authorList>
    </citation>
    <scope>NUCLEOTIDE SEQUENCE [LARGE SCALE GENOMIC DNA]</scope>
    <source>
        <strain evidence="3">ATCC 10234</strain>
    </source>
</reference>
<dbReference type="HOGENOM" id="CLU_131986_0_0_11"/>
<evidence type="ECO:0000259" key="1">
    <source>
        <dbReference type="Pfam" id="PF13454"/>
    </source>
</evidence>
<dbReference type="Proteomes" id="UP000019222">
    <property type="component" value="Chromosome"/>
</dbReference>
<dbReference type="PRINTS" id="PR00419">
    <property type="entry name" value="ADXRDTASE"/>
</dbReference>
<dbReference type="PATRIC" id="fig|1224164.3.peg.2392"/>
<dbReference type="InterPro" id="IPR038732">
    <property type="entry name" value="HpyO/CreE_NAD-binding"/>
</dbReference>
<sequence length="162" mass="16989">MSRSLSIAVIGAGASGLYIADQLMCRTVGAHIDLIDQTPAPIGIAAYSARPPRSVAASTTHLIGNVRVGTDVSAAELRGVYDVVIDATTFAEGVSEFTLDATIDIALAGAEATHPRLELAELLQRRGVPATRWVNPLNLPTGRGLREWQAALATSRGVPVCF</sequence>
<proteinExistence type="predicted"/>
<dbReference type="Gene3D" id="3.40.50.720">
    <property type="entry name" value="NAD(P)-binding Rossmann-like Domain"/>
    <property type="match status" value="1"/>
</dbReference>
<organism evidence="2 3">
    <name type="scientific">Corynebacterium vitaeruminis DSM 20294</name>
    <dbReference type="NCBI Taxonomy" id="1224164"/>
    <lineage>
        <taxon>Bacteria</taxon>
        <taxon>Bacillati</taxon>
        <taxon>Actinomycetota</taxon>
        <taxon>Actinomycetes</taxon>
        <taxon>Mycobacteriales</taxon>
        <taxon>Corynebacteriaceae</taxon>
        <taxon>Corynebacterium</taxon>
    </lineage>
</organism>
<dbReference type="RefSeq" id="WP_025253733.1">
    <property type="nucleotide sequence ID" value="NZ_CP004353.1"/>
</dbReference>
<evidence type="ECO:0000313" key="2">
    <source>
        <dbReference type="EMBL" id="AHI23749.1"/>
    </source>
</evidence>
<dbReference type="Pfam" id="PF13454">
    <property type="entry name" value="NAD_binding_9"/>
    <property type="match status" value="1"/>
</dbReference>
<feature type="domain" description="FAD-dependent urate hydroxylase HpyO/Asp monooxygenase CreE-like FAD/NAD(P)-binding" evidence="1">
    <location>
        <begin position="8"/>
        <end position="54"/>
    </location>
</feature>
<dbReference type="AlphaFoldDB" id="W5Y4B3"/>
<accession>W5Y4B3</accession>